<reference evidence="2 3" key="1">
    <citation type="submission" date="2018-02" db="EMBL/GenBank/DDBJ databases">
        <title>Genomic Encyclopedia of Archaeal and Bacterial Type Strains, Phase II (KMG-II): from individual species to whole genera.</title>
        <authorList>
            <person name="Goeker M."/>
        </authorList>
    </citation>
    <scope>NUCLEOTIDE SEQUENCE [LARGE SCALE GENOMIC DNA]</scope>
    <source>
        <strain evidence="2 3">DSM 3808</strain>
    </source>
</reference>
<evidence type="ECO:0000256" key="1">
    <source>
        <dbReference type="SAM" id="MobiDB-lite"/>
    </source>
</evidence>
<dbReference type="AlphaFoldDB" id="A0A2S6HAS2"/>
<accession>A0A2S6HAS2</accession>
<feature type="region of interest" description="Disordered" evidence="1">
    <location>
        <begin position="102"/>
        <end position="122"/>
    </location>
</feature>
<keyword evidence="3" id="KW-1185">Reference proteome</keyword>
<feature type="compositionally biased region" description="Polar residues" evidence="1">
    <location>
        <begin position="103"/>
        <end position="112"/>
    </location>
</feature>
<dbReference type="OrthoDB" id="2067736at2"/>
<sequence>MKMQIILLYAGQYDMTDDSGKRVQGTSVNYYFNTDLVAEDNVNGTKGTRPAKSSCEFQVMGKIKRAPALYDAEFSMSIGSDGKPVLKIIDLDYISDVQITPVPDSQFNTSQEPDQKPDKKVS</sequence>
<protein>
    <submittedName>
        <fullName evidence="2">Uncharacterized protein</fullName>
    </submittedName>
</protein>
<evidence type="ECO:0000313" key="3">
    <source>
        <dbReference type="Proteomes" id="UP000237749"/>
    </source>
</evidence>
<comment type="caution">
    <text evidence="2">The sequence shown here is derived from an EMBL/GenBank/DDBJ whole genome shotgun (WGS) entry which is preliminary data.</text>
</comment>
<organism evidence="2 3">
    <name type="scientific">Lacrimispora xylanisolvens</name>
    <dbReference type="NCBI Taxonomy" id="384636"/>
    <lineage>
        <taxon>Bacteria</taxon>
        <taxon>Bacillati</taxon>
        <taxon>Bacillota</taxon>
        <taxon>Clostridia</taxon>
        <taxon>Lachnospirales</taxon>
        <taxon>Lachnospiraceae</taxon>
        <taxon>Lacrimispora</taxon>
    </lineage>
</organism>
<name>A0A2S6HAS2_9FIRM</name>
<dbReference type="Proteomes" id="UP000237749">
    <property type="component" value="Unassembled WGS sequence"/>
</dbReference>
<feature type="compositionally biased region" description="Basic and acidic residues" evidence="1">
    <location>
        <begin position="113"/>
        <end position="122"/>
    </location>
</feature>
<proteinExistence type="predicted"/>
<dbReference type="RefSeq" id="WP_104439876.1">
    <property type="nucleotide sequence ID" value="NZ_PTJA01000025.1"/>
</dbReference>
<dbReference type="EMBL" id="PTJA01000025">
    <property type="protein sequence ID" value="PPK74511.1"/>
    <property type="molecule type" value="Genomic_DNA"/>
</dbReference>
<gene>
    <name evidence="2" type="ORF">BXY41_12513</name>
</gene>
<evidence type="ECO:0000313" key="2">
    <source>
        <dbReference type="EMBL" id="PPK74511.1"/>
    </source>
</evidence>